<dbReference type="OrthoDB" id="665669at2759"/>
<organism evidence="2">
    <name type="scientific">Zea mays</name>
    <name type="common">Maize</name>
    <dbReference type="NCBI Taxonomy" id="4577"/>
    <lineage>
        <taxon>Eukaryota</taxon>
        <taxon>Viridiplantae</taxon>
        <taxon>Streptophyta</taxon>
        <taxon>Embryophyta</taxon>
        <taxon>Tracheophyta</taxon>
        <taxon>Spermatophyta</taxon>
        <taxon>Magnoliopsida</taxon>
        <taxon>Liliopsida</taxon>
        <taxon>Poales</taxon>
        <taxon>Poaceae</taxon>
        <taxon>PACMAD clade</taxon>
        <taxon>Panicoideae</taxon>
        <taxon>Andropogonodae</taxon>
        <taxon>Andropogoneae</taxon>
        <taxon>Tripsacinae</taxon>
        <taxon>Zea</taxon>
    </lineage>
</organism>
<name>B6SGL1_MAIZE</name>
<dbReference type="KEGG" id="zma:100280781"/>
<evidence type="ECO:0000313" key="2">
    <source>
        <dbReference type="EMBL" id="ACG23994.1"/>
    </source>
</evidence>
<proteinExistence type="evidence at transcript level"/>
<accession>B6SGL1</accession>
<dbReference type="EMBL" id="EU951876">
    <property type="protein sequence ID" value="ACG23994.1"/>
    <property type="molecule type" value="mRNA"/>
</dbReference>
<sequence>MAYLLASNKCVLLSLSVVVVLCLGGGASAMGSLPPPPPMVNFSIGVQGVVWCNTCRYPGYFAPMDASPLPGIYIYDSQ</sequence>
<dbReference type="RefSeq" id="NP_001147175.2">
    <property type="nucleotide sequence ID" value="NM_001153703.2"/>
</dbReference>
<dbReference type="AlphaFoldDB" id="B6SGL1"/>
<dbReference type="ExpressionAtlas" id="B6SGL1">
    <property type="expression patterns" value="baseline and differential"/>
</dbReference>
<keyword evidence="1" id="KW-0732">Signal</keyword>
<dbReference type="GeneID" id="100280781"/>
<feature type="chain" id="PRO_5002847240" evidence="1">
    <location>
        <begin position="30"/>
        <end position="78"/>
    </location>
</feature>
<evidence type="ECO:0000256" key="1">
    <source>
        <dbReference type="SAM" id="SignalP"/>
    </source>
</evidence>
<protein>
    <submittedName>
        <fullName evidence="2">Uncharacterized protein</fullName>
    </submittedName>
</protein>
<reference evidence="2" key="1">
    <citation type="journal article" date="2009" name="Plant Mol. Biol.">
        <title>Insights into corn genes derived from large-scale cDNA sequencing.</title>
        <authorList>
            <person name="Alexandrov N.N."/>
            <person name="Brover V.V."/>
            <person name="Freidin S."/>
            <person name="Troukhan M.E."/>
            <person name="Tatarinova T.V."/>
            <person name="Zhang H."/>
            <person name="Swaller T.J."/>
            <person name="Lu Y.P."/>
            <person name="Bouck J."/>
            <person name="Flavell R.B."/>
            <person name="Feldmann K.A."/>
        </authorList>
    </citation>
    <scope>NUCLEOTIDE SEQUENCE</scope>
</reference>
<feature type="signal peptide" evidence="1">
    <location>
        <begin position="1"/>
        <end position="29"/>
    </location>
</feature>